<feature type="active site" description="Tele-AMP-histidine intermediate" evidence="1">
    <location>
        <position position="143"/>
    </location>
</feature>
<dbReference type="PROSITE" id="PS00892">
    <property type="entry name" value="HIT_1"/>
    <property type="match status" value="1"/>
</dbReference>
<dbReference type="InterPro" id="IPR001310">
    <property type="entry name" value="Histidine_triad_HIT"/>
</dbReference>
<organism evidence="5 6">
    <name type="scientific">Paragonimus skrjabini miyazakii</name>
    <dbReference type="NCBI Taxonomy" id="59628"/>
    <lineage>
        <taxon>Eukaryota</taxon>
        <taxon>Metazoa</taxon>
        <taxon>Spiralia</taxon>
        <taxon>Lophotrochozoa</taxon>
        <taxon>Platyhelminthes</taxon>
        <taxon>Trematoda</taxon>
        <taxon>Digenea</taxon>
        <taxon>Plagiorchiida</taxon>
        <taxon>Troglotremata</taxon>
        <taxon>Troglotrematidae</taxon>
        <taxon>Paragonimus</taxon>
    </lineage>
</organism>
<dbReference type="InterPro" id="IPR036265">
    <property type="entry name" value="HIT-like_sf"/>
</dbReference>
<dbReference type="OrthoDB" id="672793at2759"/>
<feature type="domain" description="HIT" evidence="4">
    <location>
        <begin position="49"/>
        <end position="157"/>
    </location>
</feature>
<dbReference type="FunFam" id="3.30.428.10:FF:000005">
    <property type="entry name" value="Histidine triad nucleotide-binding protein 1"/>
    <property type="match status" value="1"/>
</dbReference>
<evidence type="ECO:0000313" key="6">
    <source>
        <dbReference type="Proteomes" id="UP000822476"/>
    </source>
</evidence>
<accession>A0A8S9Z521</accession>
<protein>
    <recommendedName>
        <fullName evidence="4">HIT domain-containing protein</fullName>
    </recommendedName>
</protein>
<dbReference type="PRINTS" id="PR00332">
    <property type="entry name" value="HISTRIAD"/>
</dbReference>
<dbReference type="InterPro" id="IPR011146">
    <property type="entry name" value="HIT-like"/>
</dbReference>
<evidence type="ECO:0000259" key="4">
    <source>
        <dbReference type="PROSITE" id="PS51084"/>
    </source>
</evidence>
<dbReference type="Pfam" id="PF01230">
    <property type="entry name" value="HIT"/>
    <property type="match status" value="1"/>
</dbReference>
<dbReference type="EMBL" id="JTDE01001456">
    <property type="protein sequence ID" value="KAF7258938.1"/>
    <property type="molecule type" value="Genomic_DNA"/>
</dbReference>
<sequence>MRGACQLSRPLFFVLFGGSRSYLRSSTFRRMSTEVEKAQTAGDTSKPTIFSKIINKEIKADIIYEDETCLAFNDIQPQAPVHFLVIPKVQIPMLNSCKDGDEKLLGHMMHVCSKVAQERGLLEGYRVVVNNGKHGCQSVYHLHLHVLGGRQMGWPPG</sequence>
<dbReference type="Gene3D" id="3.30.428.10">
    <property type="entry name" value="HIT-like"/>
    <property type="match status" value="1"/>
</dbReference>
<evidence type="ECO:0000313" key="5">
    <source>
        <dbReference type="EMBL" id="KAF7258938.1"/>
    </source>
</evidence>
<dbReference type="PANTHER" id="PTHR23089">
    <property type="entry name" value="HISTIDINE TRIAD HIT PROTEIN"/>
    <property type="match status" value="1"/>
</dbReference>
<evidence type="ECO:0000256" key="2">
    <source>
        <dbReference type="PIRSR" id="PIRSR601310-3"/>
    </source>
</evidence>
<dbReference type="SUPFAM" id="SSF54197">
    <property type="entry name" value="HIT-like"/>
    <property type="match status" value="1"/>
</dbReference>
<dbReference type="PROSITE" id="PS51084">
    <property type="entry name" value="HIT_2"/>
    <property type="match status" value="1"/>
</dbReference>
<dbReference type="AlphaFoldDB" id="A0A8S9Z521"/>
<comment type="caution">
    <text evidence="5">The sequence shown here is derived from an EMBL/GenBank/DDBJ whole genome shotgun (WGS) entry which is preliminary data.</text>
</comment>
<dbReference type="InterPro" id="IPR019808">
    <property type="entry name" value="Histidine_triad_CS"/>
</dbReference>
<name>A0A8S9Z521_9TREM</name>
<feature type="short sequence motif" description="Histidine triad motif" evidence="2 3">
    <location>
        <begin position="141"/>
        <end position="145"/>
    </location>
</feature>
<dbReference type="CDD" id="cd01276">
    <property type="entry name" value="PKCI_related"/>
    <property type="match status" value="1"/>
</dbReference>
<keyword evidence="6" id="KW-1185">Reference proteome</keyword>
<gene>
    <name evidence="5" type="ORF">EG68_03875</name>
</gene>
<evidence type="ECO:0000256" key="3">
    <source>
        <dbReference type="PROSITE-ProRule" id="PRU00464"/>
    </source>
</evidence>
<reference evidence="5" key="1">
    <citation type="submission" date="2019-07" db="EMBL/GenBank/DDBJ databases">
        <title>Annotation for the trematode Paragonimus miyazaki's.</title>
        <authorList>
            <person name="Choi Y.-J."/>
        </authorList>
    </citation>
    <scope>NUCLEOTIDE SEQUENCE</scope>
    <source>
        <strain evidence="5">Japan</strain>
    </source>
</reference>
<proteinExistence type="predicted"/>
<evidence type="ECO:0000256" key="1">
    <source>
        <dbReference type="PIRSR" id="PIRSR601310-1"/>
    </source>
</evidence>
<dbReference type="Proteomes" id="UP000822476">
    <property type="component" value="Unassembled WGS sequence"/>
</dbReference>
<dbReference type="GO" id="GO:0003824">
    <property type="term" value="F:catalytic activity"/>
    <property type="evidence" value="ECO:0007669"/>
    <property type="project" value="InterPro"/>
</dbReference>